<accession>A0ABV2JZ30</accession>
<feature type="domain" description="Phage neck terminator protein gp12-like" evidence="1">
    <location>
        <begin position="23"/>
        <end position="181"/>
    </location>
</feature>
<proteinExistence type="predicted"/>
<dbReference type="Pfam" id="PF23961">
    <property type="entry name" value="Phage_tail_terminator_9"/>
    <property type="match status" value="1"/>
</dbReference>
<dbReference type="RefSeq" id="WP_354015462.1">
    <property type="nucleotide sequence ID" value="NZ_JBEPMU010000006.1"/>
</dbReference>
<reference evidence="2 3" key="1">
    <citation type="submission" date="2024-06" db="EMBL/GenBank/DDBJ databases">
        <title>Sorghum-associated microbial communities from plants grown in Nebraska, USA.</title>
        <authorList>
            <person name="Schachtman D."/>
        </authorList>
    </citation>
    <scope>NUCLEOTIDE SEQUENCE [LARGE SCALE GENOMIC DNA]</scope>
    <source>
        <strain evidence="2 3">1073</strain>
    </source>
</reference>
<sequence>MPNDSSTGGYILPAGSPEPLEGDALDALLQQVVVGVTGLPGSMVRPRWQATVPKQPEPSTDWCAIGVTNMDPDDYPVEQHDGTGDGHDNYAVHETLIVLASFYGPNSMMNAKVMRDGLYIAQNREQLTPQGIAVTDVGKPIAAPELINQQWVRRFDVAIRFRRKVERSYPILNILSAPFEIDTDTHD</sequence>
<name>A0ABV2JZ30_9GAMM</name>
<comment type="caution">
    <text evidence="2">The sequence shown here is derived from an EMBL/GenBank/DDBJ whole genome shotgun (WGS) entry which is preliminary data.</text>
</comment>
<gene>
    <name evidence="2" type="ORF">ABIC75_003826</name>
</gene>
<evidence type="ECO:0000313" key="2">
    <source>
        <dbReference type="EMBL" id="MET3654088.1"/>
    </source>
</evidence>
<keyword evidence="3" id="KW-1185">Reference proteome</keyword>
<evidence type="ECO:0000259" key="1">
    <source>
        <dbReference type="Pfam" id="PF23961"/>
    </source>
</evidence>
<dbReference type="Proteomes" id="UP001549184">
    <property type="component" value="Unassembled WGS sequence"/>
</dbReference>
<protein>
    <recommendedName>
        <fullName evidence="1">Phage neck terminator protein gp12-like domain-containing protein</fullName>
    </recommendedName>
</protein>
<dbReference type="InterPro" id="IPR057087">
    <property type="entry name" value="Gp12-like"/>
</dbReference>
<dbReference type="EMBL" id="JBEPMU010000006">
    <property type="protein sequence ID" value="MET3654088.1"/>
    <property type="molecule type" value="Genomic_DNA"/>
</dbReference>
<organism evidence="2 3">
    <name type="scientific">Dyella japonica</name>
    <dbReference type="NCBI Taxonomy" id="231455"/>
    <lineage>
        <taxon>Bacteria</taxon>
        <taxon>Pseudomonadati</taxon>
        <taxon>Pseudomonadota</taxon>
        <taxon>Gammaproteobacteria</taxon>
        <taxon>Lysobacterales</taxon>
        <taxon>Rhodanobacteraceae</taxon>
        <taxon>Dyella</taxon>
    </lineage>
</organism>
<dbReference type="NCBIfam" id="NF047498">
    <property type="entry name" value="LIC_12616_fam"/>
    <property type="match status" value="1"/>
</dbReference>
<evidence type="ECO:0000313" key="3">
    <source>
        <dbReference type="Proteomes" id="UP001549184"/>
    </source>
</evidence>